<protein>
    <recommendedName>
        <fullName evidence="4">NADPH-dependent FMN reductase-like domain-containing protein</fullName>
    </recommendedName>
</protein>
<dbReference type="InterPro" id="IPR029039">
    <property type="entry name" value="Flavoprotein-like_sf"/>
</dbReference>
<dbReference type="EMBL" id="JX649913">
    <property type="protein sequence ID" value="AGC72831.1"/>
    <property type="molecule type" value="Genomic_DNA"/>
</dbReference>
<evidence type="ECO:0000256" key="3">
    <source>
        <dbReference type="ARBA" id="ARBA00023002"/>
    </source>
</evidence>
<evidence type="ECO:0000256" key="2">
    <source>
        <dbReference type="ARBA" id="ARBA00022643"/>
    </source>
</evidence>
<dbReference type="Gene3D" id="3.40.50.360">
    <property type="match status" value="1"/>
</dbReference>
<dbReference type="PANTHER" id="PTHR43408">
    <property type="entry name" value="FMN REDUCTASE (NADPH)"/>
    <property type="match status" value="1"/>
</dbReference>
<dbReference type="GO" id="GO:0016491">
    <property type="term" value="F:oxidoreductase activity"/>
    <property type="evidence" value="ECO:0007669"/>
    <property type="project" value="UniProtKB-KW"/>
</dbReference>
<sequence length="183" mass="19729">MKITVISCSLHPQSRSFVLAQEMVANLTALGAEVTLYDLRTYELPFCDDGPAYDHPHSKEITAAIAGAQAVLLAVPIYNFDVNAAAKNLLELAGDAWNHKVVGFLCTAGGRNSYMSIMGLANSLMLDFRCIIIPRFVYAVGADFGDDRQPTMHVTSPTIKQRLEQLAAATVSLARALDGITVA</sequence>
<dbReference type="InterPro" id="IPR051814">
    <property type="entry name" value="NAD(P)H-dep_FMN_reductase"/>
</dbReference>
<name>L7VZ96_9BACT</name>
<dbReference type="PANTHER" id="PTHR43408:SF2">
    <property type="entry name" value="FMN REDUCTASE (NADPH)"/>
    <property type="match status" value="1"/>
</dbReference>
<keyword evidence="1" id="KW-0285">Flavoprotein</keyword>
<dbReference type="SUPFAM" id="SSF52218">
    <property type="entry name" value="Flavoproteins"/>
    <property type="match status" value="1"/>
</dbReference>
<evidence type="ECO:0000313" key="5">
    <source>
        <dbReference type="EMBL" id="AGC72831.1"/>
    </source>
</evidence>
<organism evidence="5">
    <name type="scientific">uncultured bacterium A1Q1_fos_1246</name>
    <dbReference type="NCBI Taxonomy" id="1256545"/>
    <lineage>
        <taxon>Bacteria</taxon>
        <taxon>environmental samples</taxon>
    </lineage>
</organism>
<keyword evidence="3" id="KW-0560">Oxidoreductase</keyword>
<evidence type="ECO:0000259" key="4">
    <source>
        <dbReference type="Pfam" id="PF03358"/>
    </source>
</evidence>
<dbReference type="InterPro" id="IPR005025">
    <property type="entry name" value="FMN_Rdtase-like_dom"/>
</dbReference>
<accession>L7VZ96</accession>
<keyword evidence="2" id="KW-0288">FMN</keyword>
<reference evidence="5" key="1">
    <citation type="submission" date="2012-09" db="EMBL/GenBank/DDBJ databases">
        <title>Metagenomic Characterization of a Microbial Community in Wastewater Detects High Levels of Antibiotic Resistance.</title>
        <authorList>
            <person name="Abrams M."/>
            <person name="Caldwell A."/>
            <person name="Vandaei E."/>
            <person name="Lee W."/>
            <person name="Perrott J."/>
            <person name="Khan S.Y."/>
            <person name="Ta J."/>
            <person name="Romero D."/>
            <person name="Nguyen V."/>
            <person name="Pourmand N."/>
            <person name="Ouverney C.C."/>
        </authorList>
    </citation>
    <scope>NUCLEOTIDE SEQUENCE</scope>
</reference>
<evidence type="ECO:0000256" key="1">
    <source>
        <dbReference type="ARBA" id="ARBA00022630"/>
    </source>
</evidence>
<dbReference type="Pfam" id="PF03358">
    <property type="entry name" value="FMN_red"/>
    <property type="match status" value="1"/>
</dbReference>
<feature type="domain" description="NADPH-dependent FMN reductase-like" evidence="4">
    <location>
        <begin position="1"/>
        <end position="142"/>
    </location>
</feature>
<dbReference type="AlphaFoldDB" id="L7VZ96"/>
<proteinExistence type="predicted"/>